<dbReference type="InterPro" id="IPR041651">
    <property type="entry name" value="DUF5610"/>
</dbReference>
<keyword evidence="4" id="KW-1185">Reference proteome</keyword>
<organism evidence="3 4">
    <name type="scientific">Shewanella holmiensis</name>
    <dbReference type="NCBI Taxonomy" id="2952222"/>
    <lineage>
        <taxon>Bacteria</taxon>
        <taxon>Pseudomonadati</taxon>
        <taxon>Pseudomonadota</taxon>
        <taxon>Gammaproteobacteria</taxon>
        <taxon>Alteromonadales</taxon>
        <taxon>Shewanellaceae</taxon>
        <taxon>Shewanella</taxon>
    </lineage>
</organism>
<feature type="compositionally biased region" description="Polar residues" evidence="1">
    <location>
        <begin position="1"/>
        <end position="17"/>
    </location>
</feature>
<dbReference type="Pfam" id="PF18433">
    <property type="entry name" value="DUF5610"/>
    <property type="match status" value="1"/>
</dbReference>
<feature type="domain" description="DUF5610" evidence="2">
    <location>
        <begin position="72"/>
        <end position="192"/>
    </location>
</feature>
<reference evidence="3" key="1">
    <citation type="journal article" date="2023" name="Int. J. Syst. Evol. Microbiol.">
        <title>&lt;i&gt;Shewanella septentrionalis&lt;/i&gt; sp. nov. and &lt;i&gt;Shewanella holmiensis&lt;/i&gt; sp. nov., isolated from Baltic Sea water and sediments.</title>
        <authorList>
            <person name="Martin-Rodriguez A.J."/>
            <person name="Thorell K."/>
            <person name="Joffre E."/>
            <person name="Jensie-Markopoulos S."/>
            <person name="Moore E.R.B."/>
            <person name="Sjoling A."/>
        </authorList>
    </citation>
    <scope>NUCLEOTIDE SEQUENCE</scope>
    <source>
        <strain evidence="3">SP1S2-7</strain>
    </source>
</reference>
<dbReference type="EMBL" id="JAMTCD010000017">
    <property type="protein sequence ID" value="MCT7942724.1"/>
    <property type="molecule type" value="Genomic_DNA"/>
</dbReference>
<evidence type="ECO:0000256" key="1">
    <source>
        <dbReference type="SAM" id="MobiDB-lite"/>
    </source>
</evidence>
<evidence type="ECO:0000313" key="4">
    <source>
        <dbReference type="Proteomes" id="UP001155546"/>
    </source>
</evidence>
<gene>
    <name evidence="3" type="ORF">NE535_13090</name>
</gene>
<name>A0A9X3AVW2_9GAMM</name>
<dbReference type="RefSeq" id="WP_261299080.1">
    <property type="nucleotide sequence ID" value="NZ_JAMTCD010000017.1"/>
</dbReference>
<accession>A0A9X3AVW2</accession>
<dbReference type="AlphaFoldDB" id="A0A9X3AVW2"/>
<protein>
    <submittedName>
        <fullName evidence="3">DUF5610 domain-containing protein</fullName>
    </submittedName>
</protein>
<dbReference type="Gene3D" id="1.10.132.90">
    <property type="match status" value="1"/>
</dbReference>
<dbReference type="Proteomes" id="UP001155546">
    <property type="component" value="Unassembled WGS sequence"/>
</dbReference>
<sequence>MEIKSTRNLAQYASVSSPADKDKQKAADSGQTQITPAVEQKSNMSVSQITKRLMNGQILAAQEKVTLASGDQSMALLYRSAIDAIDSELDLVLGENTPAKPMAGAEIDYSPAATADRILQFATGFFALHQQQNPESDYEQQLHSFMDKITKAIDDGFGQAKEILSGLKVLQGDIAAGVENTYELIQSGLAKFKSDMLPSSNDLKE</sequence>
<feature type="region of interest" description="Disordered" evidence="1">
    <location>
        <begin position="1"/>
        <end position="33"/>
    </location>
</feature>
<evidence type="ECO:0000313" key="3">
    <source>
        <dbReference type="EMBL" id="MCT7942724.1"/>
    </source>
</evidence>
<comment type="caution">
    <text evidence="3">The sequence shown here is derived from an EMBL/GenBank/DDBJ whole genome shotgun (WGS) entry which is preliminary data.</text>
</comment>
<proteinExistence type="predicted"/>
<evidence type="ECO:0000259" key="2">
    <source>
        <dbReference type="Pfam" id="PF18433"/>
    </source>
</evidence>